<keyword evidence="2" id="KW-1185">Reference proteome</keyword>
<dbReference type="SUPFAM" id="SSF46785">
    <property type="entry name" value="Winged helix' DNA-binding domain"/>
    <property type="match status" value="1"/>
</dbReference>
<protein>
    <submittedName>
        <fullName evidence="1">Transcriptional regulator</fullName>
    </submittedName>
</protein>
<dbReference type="Proteomes" id="UP000281028">
    <property type="component" value="Unassembled WGS sequence"/>
</dbReference>
<proteinExistence type="predicted"/>
<evidence type="ECO:0000313" key="2">
    <source>
        <dbReference type="Proteomes" id="UP000281028"/>
    </source>
</evidence>
<dbReference type="AlphaFoldDB" id="A0A433WJY1"/>
<name>A0A433WJY1_9BACT</name>
<dbReference type="OrthoDB" id="155998at2"/>
<gene>
    <name evidence="1" type="ORF">ECE50_028860</name>
</gene>
<reference evidence="1" key="1">
    <citation type="submission" date="2020-05" db="EMBL/GenBank/DDBJ databases">
        <title>Chitinophaga laudate sp. nov., isolated from a tropical peat swamp.</title>
        <authorList>
            <person name="Goh C.B.S."/>
            <person name="Lee M.S."/>
            <person name="Parimannan S."/>
            <person name="Pasbakhsh P."/>
            <person name="Yule C.M."/>
            <person name="Rajandas H."/>
            <person name="Loke S."/>
            <person name="Croft L."/>
            <person name="Tan J.B.L."/>
        </authorList>
    </citation>
    <scope>NUCLEOTIDE SEQUENCE</scope>
    <source>
        <strain evidence="1">Mgbs1</strain>
    </source>
</reference>
<sequence length="214" mass="23619">MKNNFPENEKAVWILKTKGPQPLIAVAEELNITVEGARFQLLKLASEGIVEAVTVSKGRGRPQQIWSLTALGNQRFPDTHADLTVRLINSMRDTLGEEALQTVIDATQKANITRYTQAVAQAGNLEEKINCLAQARDAEGYMASYEKEGDGFLLIENHCPICAAATACLGFCKSELETFKKVIGREAKVKRVNHIMEGARRCAYSIIPDKADKK</sequence>
<dbReference type="EMBL" id="RIAR02000001">
    <property type="protein sequence ID" value="NSL90869.1"/>
    <property type="molecule type" value="Genomic_DNA"/>
</dbReference>
<dbReference type="InterPro" id="IPR036390">
    <property type="entry name" value="WH_DNA-bd_sf"/>
</dbReference>
<accession>A0A433WJY1</accession>
<evidence type="ECO:0000313" key="1">
    <source>
        <dbReference type="EMBL" id="NSL90869.1"/>
    </source>
</evidence>
<comment type="caution">
    <text evidence="1">The sequence shown here is derived from an EMBL/GenBank/DDBJ whole genome shotgun (WGS) entry which is preliminary data.</text>
</comment>
<organism evidence="1 2">
    <name type="scientific">Chitinophaga solisilvae</name>
    <dbReference type="NCBI Taxonomy" id="1233460"/>
    <lineage>
        <taxon>Bacteria</taxon>
        <taxon>Pseudomonadati</taxon>
        <taxon>Bacteroidota</taxon>
        <taxon>Chitinophagia</taxon>
        <taxon>Chitinophagales</taxon>
        <taxon>Chitinophagaceae</taxon>
        <taxon>Chitinophaga</taxon>
    </lineage>
</organism>